<gene>
    <name evidence="2" type="ORF">TSIB3V08_LOCUS11574</name>
</gene>
<accession>A0A7R9B7C9</accession>
<sequence>MRHCVCFSDSVVMSSSEIDSEEEVLKLHHLGSDINCPGSSKQNDNASEKSKVKRSRPHKESDCEAGGHQLSDEHSMLGEYITREYELLRLVLSYLHREDLLAATKVCKAGALHAITDRAEALYVISDRVGALHAITDKAEALYAISDSAGALYVITDRAGALHAITDRAEALHTITDMTKALYTITDGAGALYAITDRAGALYTITDRAGALHAITDMTKAFYTITDGAGALYAISDSAGALYTITDRAGALYAISDSAGALYTIIDRAGAMYAISDSAGALYTITDRAGALYDISDSAGTLYTITDEAGALYAISDRAGALYTITDGAGALHAIIDMTKALHTITGMAEACYYKTITWESVANIVLRGRTKLVSMFWMTSKDHSHWKKYLTRLFEKKLFSDPKNCLLFFPPILHSSRKESEFDVIVASKLVTRVSAKRGGDATAQRSVSTCKDKEQCTRTARIIVTVISLQSEWRMKYTQHILSMSKDKFAYFLSVPGVYLSRPWLQTDRGRELCPNRRKCLVCTALGVNLASPNAGRLCELILVMTQLASFVNAKMGPSCSMLTLKVEGVIGTDAEDKVFEVEDFIAFSGLLLPAMPGVTVRQFHLCKKKVVRLAKEKPELSTEELQHLTGLPLDEEIKCLLLFCTRGAFKERIIYNLVGSLQNR</sequence>
<evidence type="ECO:0000313" key="2">
    <source>
        <dbReference type="EMBL" id="CAD7267569.1"/>
    </source>
</evidence>
<evidence type="ECO:0000256" key="1">
    <source>
        <dbReference type="SAM" id="MobiDB-lite"/>
    </source>
</evidence>
<dbReference type="CDD" id="cd09917">
    <property type="entry name" value="F-box_SF"/>
    <property type="match status" value="1"/>
</dbReference>
<dbReference type="AlphaFoldDB" id="A0A7R9B7C9"/>
<name>A0A7R9B7C9_TIMSH</name>
<reference evidence="2" key="1">
    <citation type="submission" date="2020-11" db="EMBL/GenBank/DDBJ databases">
        <authorList>
            <person name="Tran Van P."/>
        </authorList>
    </citation>
    <scope>NUCLEOTIDE SEQUENCE</scope>
</reference>
<feature type="region of interest" description="Disordered" evidence="1">
    <location>
        <begin position="35"/>
        <end position="70"/>
    </location>
</feature>
<protein>
    <submittedName>
        <fullName evidence="2">Uncharacterized protein</fullName>
    </submittedName>
</protein>
<dbReference type="GO" id="GO:0032436">
    <property type="term" value="P:positive regulation of proteasomal ubiquitin-dependent protein catabolic process"/>
    <property type="evidence" value="ECO:0007669"/>
    <property type="project" value="TreeGrafter"/>
</dbReference>
<dbReference type="PANTHER" id="PTHR14939:SF5">
    <property type="entry name" value="F-BOX ONLY PROTEIN 22"/>
    <property type="match status" value="1"/>
</dbReference>
<dbReference type="EMBL" id="OC009619">
    <property type="protein sequence ID" value="CAD7267569.1"/>
    <property type="molecule type" value="Genomic_DNA"/>
</dbReference>
<dbReference type="GO" id="GO:0000209">
    <property type="term" value="P:protein polyubiquitination"/>
    <property type="evidence" value="ECO:0007669"/>
    <property type="project" value="TreeGrafter"/>
</dbReference>
<proteinExistence type="predicted"/>
<organism evidence="2">
    <name type="scientific">Timema shepardi</name>
    <name type="common">Walking stick</name>
    <dbReference type="NCBI Taxonomy" id="629360"/>
    <lineage>
        <taxon>Eukaryota</taxon>
        <taxon>Metazoa</taxon>
        <taxon>Ecdysozoa</taxon>
        <taxon>Arthropoda</taxon>
        <taxon>Hexapoda</taxon>
        <taxon>Insecta</taxon>
        <taxon>Pterygota</taxon>
        <taxon>Neoptera</taxon>
        <taxon>Polyneoptera</taxon>
        <taxon>Phasmatodea</taxon>
        <taxon>Timematodea</taxon>
        <taxon>Timematoidea</taxon>
        <taxon>Timematidae</taxon>
        <taxon>Timema</taxon>
    </lineage>
</organism>
<dbReference type="PANTHER" id="PTHR14939">
    <property type="entry name" value="F-BOX ONLY PROTEIN 22"/>
    <property type="match status" value="1"/>
</dbReference>